<dbReference type="InterPro" id="IPR050272">
    <property type="entry name" value="Isochorismatase-like_hydrls"/>
</dbReference>
<name>A0A371IK33_9FIRM</name>
<dbReference type="EMBL" id="MBEW02000019">
    <property type="protein sequence ID" value="RDY20820.1"/>
    <property type="molecule type" value="Genomic_DNA"/>
</dbReference>
<evidence type="ECO:0000259" key="3">
    <source>
        <dbReference type="Pfam" id="PF00857"/>
    </source>
</evidence>
<dbReference type="Proteomes" id="UP000093352">
    <property type="component" value="Unassembled WGS sequence"/>
</dbReference>
<reference evidence="4" key="2">
    <citation type="submission" date="2018-07" db="EMBL/GenBank/DDBJ databases">
        <authorList>
            <person name="Quirk P.G."/>
            <person name="Krulwich T.A."/>
        </authorList>
    </citation>
    <scope>NUCLEOTIDE SEQUENCE</scope>
    <source>
        <strain evidence="4">CCRI-22567</strain>
    </source>
</reference>
<organism evidence="4 6">
    <name type="scientific">Criibacterium bergeronii</name>
    <dbReference type="NCBI Taxonomy" id="1871336"/>
    <lineage>
        <taxon>Bacteria</taxon>
        <taxon>Bacillati</taxon>
        <taxon>Bacillota</taxon>
        <taxon>Clostridia</taxon>
        <taxon>Peptostreptococcales</taxon>
        <taxon>Filifactoraceae</taxon>
        <taxon>Criibacterium</taxon>
    </lineage>
</organism>
<evidence type="ECO:0000313" key="4">
    <source>
        <dbReference type="EMBL" id="RDY20820.1"/>
    </source>
</evidence>
<evidence type="ECO:0000256" key="2">
    <source>
        <dbReference type="ARBA" id="ARBA00022801"/>
    </source>
</evidence>
<dbReference type="RefSeq" id="WP_068912924.1">
    <property type="nucleotide sequence ID" value="NZ_MBEW02000019.1"/>
</dbReference>
<comment type="caution">
    <text evidence="4">The sequence shown here is derived from an EMBL/GenBank/DDBJ whole genome shotgun (WGS) entry which is preliminary data.</text>
</comment>
<protein>
    <submittedName>
        <fullName evidence="4">Cysteine hydrolase</fullName>
    </submittedName>
</protein>
<dbReference type="EMBL" id="VJXW01000009">
    <property type="protein sequence ID" value="TRW25551.1"/>
    <property type="molecule type" value="Genomic_DNA"/>
</dbReference>
<accession>A0A371IK33</accession>
<dbReference type="OrthoDB" id="9796485at2"/>
<evidence type="ECO:0000313" key="6">
    <source>
        <dbReference type="Proteomes" id="UP000093352"/>
    </source>
</evidence>
<keyword evidence="2 4" id="KW-0378">Hydrolase</keyword>
<dbReference type="AlphaFoldDB" id="A0A371IK33"/>
<dbReference type="CDD" id="cd00431">
    <property type="entry name" value="cysteine_hydrolases"/>
    <property type="match status" value="1"/>
</dbReference>
<evidence type="ECO:0000256" key="1">
    <source>
        <dbReference type="ARBA" id="ARBA00006336"/>
    </source>
</evidence>
<feature type="domain" description="Isochorismatase-like" evidence="3">
    <location>
        <begin position="3"/>
        <end position="166"/>
    </location>
</feature>
<dbReference type="InterPro" id="IPR000868">
    <property type="entry name" value="Isochorismatase-like_dom"/>
</dbReference>
<dbReference type="PANTHER" id="PTHR43540">
    <property type="entry name" value="PEROXYUREIDOACRYLATE/UREIDOACRYLATE AMIDOHYDROLASE-RELATED"/>
    <property type="match status" value="1"/>
</dbReference>
<dbReference type="InterPro" id="IPR036380">
    <property type="entry name" value="Isochorismatase-like_sf"/>
</dbReference>
<dbReference type="PANTHER" id="PTHR43540:SF6">
    <property type="entry name" value="ISOCHORISMATASE-LIKE DOMAIN-CONTAINING PROTEIN"/>
    <property type="match status" value="1"/>
</dbReference>
<dbReference type="GO" id="GO:0016787">
    <property type="term" value="F:hydrolase activity"/>
    <property type="evidence" value="ECO:0007669"/>
    <property type="project" value="UniProtKB-KW"/>
</dbReference>
<dbReference type="Pfam" id="PF00857">
    <property type="entry name" value="Isochorismatase"/>
    <property type="match status" value="1"/>
</dbReference>
<dbReference type="Proteomes" id="UP000319424">
    <property type="component" value="Unassembled WGS sequence"/>
</dbReference>
<sequence length="170" mass="18761">MKLLIVVDMQNDFIDGALGTKEAQAIVPLVAEKIKSFEGKVVFTQDTHYNDYLETSEGKNLPIEHCIDGTFGHKISDRLDTANALVLKKNTFGSYQLIDYLKEVNHTDKITDITLVGLCTDICVISNALTIKTFFPEVNITVDSACCAGVTPKQHQIALEAMKPCQINIV</sequence>
<dbReference type="STRING" id="1871336.BBG48_08600"/>
<gene>
    <name evidence="4" type="ORF">BBG48_007960</name>
    <name evidence="5" type="ORF">FL857_07025</name>
</gene>
<dbReference type="Gene3D" id="3.40.50.850">
    <property type="entry name" value="Isochorismatase-like"/>
    <property type="match status" value="1"/>
</dbReference>
<evidence type="ECO:0000313" key="7">
    <source>
        <dbReference type="Proteomes" id="UP000319424"/>
    </source>
</evidence>
<proteinExistence type="inferred from homology"/>
<dbReference type="SUPFAM" id="SSF52499">
    <property type="entry name" value="Isochorismatase-like hydrolases"/>
    <property type="match status" value="1"/>
</dbReference>
<evidence type="ECO:0000313" key="5">
    <source>
        <dbReference type="EMBL" id="TRW25551.1"/>
    </source>
</evidence>
<keyword evidence="6" id="KW-1185">Reference proteome</keyword>
<comment type="similarity">
    <text evidence="1">Belongs to the isochorismatase family.</text>
</comment>
<reference evidence="4 6" key="1">
    <citation type="journal article" date="2016" name="Genome Announc.">
        <title>Draft Genome Sequence of Criibacterium bergeronii gen. nov., sp. nov., Strain CCRI-22567T, Isolated from a Vaginal Sample from a Woman with Bacterial Vaginosis.</title>
        <authorList>
            <person name="Maheux A.F."/>
            <person name="Berube E."/>
            <person name="Boudreau D.K."/>
            <person name="Raymond F."/>
            <person name="Corbeil J."/>
            <person name="Roy P.H."/>
            <person name="Boissinot M."/>
            <person name="Omar R.F."/>
        </authorList>
    </citation>
    <scope>NUCLEOTIDE SEQUENCE [LARGE SCALE GENOMIC DNA]</scope>
    <source>
        <strain evidence="4 6">CCRI-22567</strain>
    </source>
</reference>
<reference evidence="5 7" key="3">
    <citation type="submission" date="2019-07" db="EMBL/GenBank/DDBJ databases">
        <title>Criibacterium bergeronii gen. nov., sp. nov. isolated from human clinical samples.</title>
        <authorList>
            <person name="Maheux A.F."/>
            <person name="Boudreau D.K."/>
            <person name="Berube E."/>
            <person name="Brodeur S."/>
            <person name="Bernard K.A."/>
            <person name="Abed J.Y."/>
            <person name="Ducrey E."/>
            <person name="Guay E.F."/>
            <person name="Raymond F."/>
            <person name="Corbeil J."/>
            <person name="Domingo M.-C."/>
            <person name="Roy P.H."/>
            <person name="Boissinot M."/>
            <person name="Tocheva E.I."/>
            <person name="Omar R.F."/>
        </authorList>
    </citation>
    <scope>NUCLEOTIDE SEQUENCE [LARGE SCALE GENOMIC DNA]</scope>
    <source>
        <strain evidence="5 7">CCRI-24246</strain>
    </source>
</reference>